<dbReference type="Pfam" id="PF02518">
    <property type="entry name" value="HATPase_c"/>
    <property type="match status" value="1"/>
</dbReference>
<dbReference type="OrthoDB" id="9809348at2"/>
<dbReference type="GO" id="GO:0000155">
    <property type="term" value="F:phosphorelay sensor kinase activity"/>
    <property type="evidence" value="ECO:0007669"/>
    <property type="project" value="InterPro"/>
</dbReference>
<evidence type="ECO:0000259" key="6">
    <source>
        <dbReference type="PROSITE" id="PS50885"/>
    </source>
</evidence>
<dbReference type="InterPro" id="IPR010559">
    <property type="entry name" value="Sig_transdc_His_kin_internal"/>
</dbReference>
<dbReference type="GO" id="GO:0016020">
    <property type="term" value="C:membrane"/>
    <property type="evidence" value="ECO:0007669"/>
    <property type="project" value="UniProtKB-SubCell"/>
</dbReference>
<dbReference type="Proteomes" id="UP000001349">
    <property type="component" value="Chromosome"/>
</dbReference>
<dbReference type="PANTHER" id="PTHR34220">
    <property type="entry name" value="SENSOR HISTIDINE KINASE YPDA"/>
    <property type="match status" value="1"/>
</dbReference>
<evidence type="ECO:0000256" key="3">
    <source>
        <dbReference type="ARBA" id="ARBA00022679"/>
    </source>
</evidence>
<keyword evidence="2" id="KW-0597">Phosphoprotein</keyword>
<dbReference type="AlphaFoldDB" id="B8I426"/>
<organism evidence="7 8">
    <name type="scientific">Ruminiclostridium cellulolyticum (strain ATCC 35319 / DSM 5812 / JCM 6584 / H10)</name>
    <name type="common">Clostridium cellulolyticum</name>
    <dbReference type="NCBI Taxonomy" id="394503"/>
    <lineage>
        <taxon>Bacteria</taxon>
        <taxon>Bacillati</taxon>
        <taxon>Bacillota</taxon>
        <taxon>Clostridia</taxon>
        <taxon>Eubacteriales</taxon>
        <taxon>Oscillospiraceae</taxon>
        <taxon>Ruminiclostridium</taxon>
    </lineage>
</organism>
<feature type="transmembrane region" description="Helical" evidence="5">
    <location>
        <begin position="316"/>
        <end position="336"/>
    </location>
</feature>
<dbReference type="EMBL" id="CP001348">
    <property type="protein sequence ID" value="ACL76459.1"/>
    <property type="molecule type" value="Genomic_DNA"/>
</dbReference>
<dbReference type="eggNOG" id="COG2972">
    <property type="taxonomic scope" value="Bacteria"/>
</dbReference>
<dbReference type="Gene3D" id="3.30.565.10">
    <property type="entry name" value="Histidine kinase-like ATPase, C-terminal domain"/>
    <property type="match status" value="1"/>
</dbReference>
<evidence type="ECO:0000313" key="8">
    <source>
        <dbReference type="Proteomes" id="UP000001349"/>
    </source>
</evidence>
<evidence type="ECO:0000256" key="5">
    <source>
        <dbReference type="SAM" id="Phobius"/>
    </source>
</evidence>
<comment type="subcellular location">
    <subcellularLocation>
        <location evidence="1">Membrane</location>
    </subcellularLocation>
</comment>
<dbReference type="PROSITE" id="PS50885">
    <property type="entry name" value="HAMP"/>
    <property type="match status" value="1"/>
</dbReference>
<name>B8I426_RUMCH</name>
<keyword evidence="5" id="KW-0812">Transmembrane</keyword>
<dbReference type="Pfam" id="PF00672">
    <property type="entry name" value="HAMP"/>
    <property type="match status" value="1"/>
</dbReference>
<dbReference type="KEGG" id="cce:Ccel_2114"/>
<dbReference type="SMART" id="SM00304">
    <property type="entry name" value="HAMP"/>
    <property type="match status" value="1"/>
</dbReference>
<keyword evidence="8" id="KW-1185">Reference proteome</keyword>
<evidence type="ECO:0000256" key="4">
    <source>
        <dbReference type="ARBA" id="ARBA00022777"/>
    </source>
</evidence>
<dbReference type="InterPro" id="IPR050640">
    <property type="entry name" value="Bact_2-comp_sensor_kinase"/>
</dbReference>
<dbReference type="SMART" id="SM00387">
    <property type="entry name" value="HATPase_c"/>
    <property type="match status" value="1"/>
</dbReference>
<reference evidence="7 8" key="1">
    <citation type="submission" date="2009-01" db="EMBL/GenBank/DDBJ databases">
        <title>Complete sequence of Clostridium cellulolyticum H10.</title>
        <authorList>
            <consortium name="US DOE Joint Genome Institute"/>
            <person name="Lucas S."/>
            <person name="Copeland A."/>
            <person name="Lapidus A."/>
            <person name="Glavina del Rio T."/>
            <person name="Dalin E."/>
            <person name="Tice H."/>
            <person name="Bruce D."/>
            <person name="Goodwin L."/>
            <person name="Pitluck S."/>
            <person name="Chertkov O."/>
            <person name="Saunders E."/>
            <person name="Brettin T."/>
            <person name="Detter J.C."/>
            <person name="Han C."/>
            <person name="Larimer F."/>
            <person name="Land M."/>
            <person name="Hauser L."/>
            <person name="Kyrpides N."/>
            <person name="Ivanova N."/>
            <person name="Zhou J."/>
            <person name="Richardson P."/>
        </authorList>
    </citation>
    <scope>NUCLEOTIDE SEQUENCE [LARGE SCALE GENOMIC DNA]</scope>
    <source>
        <strain evidence="8">ATCC 35319 / DSM 5812 / JCM 6584 / H10</strain>
    </source>
</reference>
<keyword evidence="5" id="KW-0472">Membrane</keyword>
<sequence length="627" mass="72096" precursor="true">MINKITSSMFSKMLRSLQFYKNISIKKKLLLVVNLQILIPLIFVGFFAYKSSEEIINSKSLSYSNDVLSSIGLRLQDTVTNLTNISGDISMDKNIYDALISYDIGNNNNNLTETGIREIDSQLTNLFITVKGNRPEINSICIITDSGLVLPRRFPSTDSELRSVVNREYSRMSEKADEVSRKAAWFFETSSGIVKNAYLVKKVYNRDNYTEIGMLVVQIKMDSLRDVLKGLESEVMQNTTILSPNNDIIVSKNKSALEKYKTIIKDTPYDQDSFIDQDNNIFVAYTYLKDNINWRIVSFVPLDELYSDVNKLRNKIILLCFGSIVLLSVVSIYMSFDMIKPINRLVKAMKNMNINNVSDSYIEIDRGDELGFLHKTFNNMAKEIDHLVTWIYREQITRKEAELKALQSQINPHFLFNTLESINWMAQLNNVPEISNIVTDLSALLEASIGRDDRLIPIEEEFMYIDKYISLLKRRFEDKITLKKEIDPQVLYIKIPRLLIQPLIENAVYHGVESSREKGVIMLNARIQGDTILLEVIDNGNGISKEDLLKLNKSLEMDNDTYFKSLREKKNKSIGIDNVNRRIKLFYGEKYGIKIESSINIFTKVTVCLPLQTFNTKESYYVQGSNN</sequence>
<protein>
    <submittedName>
        <fullName evidence="7">Putative sensor with HAMP domain</fullName>
    </submittedName>
</protein>
<dbReference type="InterPro" id="IPR003594">
    <property type="entry name" value="HATPase_dom"/>
</dbReference>
<evidence type="ECO:0000313" key="7">
    <source>
        <dbReference type="EMBL" id="ACL76459.1"/>
    </source>
</evidence>
<dbReference type="SUPFAM" id="SSF158472">
    <property type="entry name" value="HAMP domain-like"/>
    <property type="match status" value="1"/>
</dbReference>
<dbReference type="InterPro" id="IPR003660">
    <property type="entry name" value="HAMP_dom"/>
</dbReference>
<dbReference type="RefSeq" id="WP_015925559.1">
    <property type="nucleotide sequence ID" value="NC_011898.1"/>
</dbReference>
<keyword evidence="5" id="KW-1133">Transmembrane helix</keyword>
<accession>B8I426</accession>
<keyword evidence="4" id="KW-0418">Kinase</keyword>
<feature type="domain" description="HAMP" evidence="6">
    <location>
        <begin position="336"/>
        <end position="389"/>
    </location>
</feature>
<dbReference type="Gene3D" id="3.30.450.20">
    <property type="entry name" value="PAS domain"/>
    <property type="match status" value="1"/>
</dbReference>
<dbReference type="SUPFAM" id="SSF55874">
    <property type="entry name" value="ATPase domain of HSP90 chaperone/DNA topoisomerase II/histidine kinase"/>
    <property type="match status" value="1"/>
</dbReference>
<feature type="transmembrane region" description="Helical" evidence="5">
    <location>
        <begin position="29"/>
        <end position="49"/>
    </location>
</feature>
<dbReference type="CDD" id="cd06225">
    <property type="entry name" value="HAMP"/>
    <property type="match status" value="1"/>
</dbReference>
<dbReference type="Pfam" id="PF06580">
    <property type="entry name" value="His_kinase"/>
    <property type="match status" value="1"/>
</dbReference>
<dbReference type="STRING" id="394503.Ccel_2114"/>
<dbReference type="HOGENOM" id="CLU_020473_6_1_9"/>
<dbReference type="InterPro" id="IPR036890">
    <property type="entry name" value="HATPase_C_sf"/>
</dbReference>
<gene>
    <name evidence="7" type="ordered locus">Ccel_2114</name>
</gene>
<proteinExistence type="predicted"/>
<keyword evidence="3" id="KW-0808">Transferase</keyword>
<dbReference type="PANTHER" id="PTHR34220:SF7">
    <property type="entry name" value="SENSOR HISTIDINE KINASE YPDA"/>
    <property type="match status" value="1"/>
</dbReference>
<evidence type="ECO:0000256" key="1">
    <source>
        <dbReference type="ARBA" id="ARBA00004370"/>
    </source>
</evidence>
<evidence type="ECO:0000256" key="2">
    <source>
        <dbReference type="ARBA" id="ARBA00022553"/>
    </source>
</evidence>
<dbReference type="Gene3D" id="1.10.287.130">
    <property type="match status" value="1"/>
</dbReference>